<organism evidence="3 4">
    <name type="scientific">Gimesia algae</name>
    <dbReference type="NCBI Taxonomy" id="2527971"/>
    <lineage>
        <taxon>Bacteria</taxon>
        <taxon>Pseudomonadati</taxon>
        <taxon>Planctomycetota</taxon>
        <taxon>Planctomycetia</taxon>
        <taxon>Planctomycetales</taxon>
        <taxon>Planctomycetaceae</taxon>
        <taxon>Gimesia</taxon>
    </lineage>
</organism>
<accession>A0A517VDB8</accession>
<feature type="domain" description="FecR protein" evidence="2">
    <location>
        <begin position="160"/>
        <end position="239"/>
    </location>
</feature>
<gene>
    <name evidence="3" type="ORF">Pan161_26550</name>
</gene>
<proteinExistence type="predicted"/>
<evidence type="ECO:0000259" key="2">
    <source>
        <dbReference type="Pfam" id="PF04773"/>
    </source>
</evidence>
<keyword evidence="1" id="KW-0812">Transmembrane</keyword>
<keyword evidence="1" id="KW-1133">Transmembrane helix</keyword>
<name>A0A517VDB8_9PLAN</name>
<dbReference type="Proteomes" id="UP000316855">
    <property type="component" value="Chromosome"/>
</dbReference>
<dbReference type="AlphaFoldDB" id="A0A517VDB8"/>
<evidence type="ECO:0000313" key="4">
    <source>
        <dbReference type="Proteomes" id="UP000316855"/>
    </source>
</evidence>
<protein>
    <submittedName>
        <fullName evidence="3">FecR protein</fullName>
    </submittedName>
</protein>
<dbReference type="Pfam" id="PF04773">
    <property type="entry name" value="FecR"/>
    <property type="match status" value="1"/>
</dbReference>
<dbReference type="Gene3D" id="2.60.120.1440">
    <property type="match status" value="1"/>
</dbReference>
<evidence type="ECO:0000256" key="1">
    <source>
        <dbReference type="SAM" id="Phobius"/>
    </source>
</evidence>
<evidence type="ECO:0000313" key="3">
    <source>
        <dbReference type="EMBL" id="QDT91001.1"/>
    </source>
</evidence>
<keyword evidence="4" id="KW-1185">Reference proteome</keyword>
<dbReference type="GO" id="GO:0016989">
    <property type="term" value="F:sigma factor antagonist activity"/>
    <property type="evidence" value="ECO:0007669"/>
    <property type="project" value="TreeGrafter"/>
</dbReference>
<sequence>MRSLQRKQRALIKLIYEVQNETASSNQLKELSERLRGDVEAQKLYVYLMDMHAELILEEEFLAPEQWDLFSQQTEQQRTVRKLPRARKPLSHYLLLTICYLLPFTVLAYFTWYAVQPVPHTQVAVLGEMDHAMITGDAEPLLAQAPLFTGHTYQLQQGIARLLMNSGVEIVLESPAAFELLHQNSIRLYSGALAAEVNSEAVGFVVETPSQRVVDLGTRFGVHVEQDGSSETHVFQGKVVCAEKQNQQTKGNTHFLTAGQAIQLKGDGSPAVTLRTDESRFSRALRFQAQIETLEGAIQYRQEMPARLGAGDCCSSEHLALFQEQKNLILQEDVTVWKIPVAEEAATQLEQRQTIPKGTKVNVFLLHLDGPHKDAAGKDHPRVAVNGTIHFRNPVLGGFKIDPDLYATDQSFGRTDIEYDNQEFGRSGRGIDRSDKTELSPSGKQLRVAWSQRGGGGIGRDQIRILVATED</sequence>
<dbReference type="PANTHER" id="PTHR30273">
    <property type="entry name" value="PERIPLASMIC SIGNAL SENSOR AND SIGMA FACTOR ACTIVATOR FECR-RELATED"/>
    <property type="match status" value="1"/>
</dbReference>
<dbReference type="InterPro" id="IPR006860">
    <property type="entry name" value="FecR"/>
</dbReference>
<dbReference type="KEGG" id="gax:Pan161_26550"/>
<reference evidence="3 4" key="1">
    <citation type="submission" date="2019-02" db="EMBL/GenBank/DDBJ databases">
        <title>Deep-cultivation of Planctomycetes and their phenomic and genomic characterization uncovers novel biology.</title>
        <authorList>
            <person name="Wiegand S."/>
            <person name="Jogler M."/>
            <person name="Boedeker C."/>
            <person name="Pinto D."/>
            <person name="Vollmers J."/>
            <person name="Rivas-Marin E."/>
            <person name="Kohn T."/>
            <person name="Peeters S.H."/>
            <person name="Heuer A."/>
            <person name="Rast P."/>
            <person name="Oberbeckmann S."/>
            <person name="Bunk B."/>
            <person name="Jeske O."/>
            <person name="Meyerdierks A."/>
            <person name="Storesund J.E."/>
            <person name="Kallscheuer N."/>
            <person name="Luecker S."/>
            <person name="Lage O.M."/>
            <person name="Pohl T."/>
            <person name="Merkel B.J."/>
            <person name="Hornburger P."/>
            <person name="Mueller R.-W."/>
            <person name="Bruemmer F."/>
            <person name="Labrenz M."/>
            <person name="Spormann A.M."/>
            <person name="Op den Camp H."/>
            <person name="Overmann J."/>
            <person name="Amann R."/>
            <person name="Jetten M.S.M."/>
            <person name="Mascher T."/>
            <person name="Medema M.H."/>
            <person name="Devos D.P."/>
            <person name="Kaster A.-K."/>
            <person name="Ovreas L."/>
            <person name="Rohde M."/>
            <person name="Galperin M.Y."/>
            <person name="Jogler C."/>
        </authorList>
    </citation>
    <scope>NUCLEOTIDE SEQUENCE [LARGE SCALE GENOMIC DNA]</scope>
    <source>
        <strain evidence="3 4">Pan161</strain>
    </source>
</reference>
<dbReference type="OrthoDB" id="258532at2"/>
<dbReference type="EMBL" id="CP036343">
    <property type="protein sequence ID" value="QDT91001.1"/>
    <property type="molecule type" value="Genomic_DNA"/>
</dbReference>
<keyword evidence="1" id="KW-0472">Membrane</keyword>
<feature type="transmembrane region" description="Helical" evidence="1">
    <location>
        <begin position="93"/>
        <end position="115"/>
    </location>
</feature>
<dbReference type="PANTHER" id="PTHR30273:SF2">
    <property type="entry name" value="PROTEIN FECR"/>
    <property type="match status" value="1"/>
</dbReference>
<dbReference type="InterPro" id="IPR012373">
    <property type="entry name" value="Ferrdict_sens_TM"/>
</dbReference>
<dbReference type="RefSeq" id="WP_145227373.1">
    <property type="nucleotide sequence ID" value="NZ_CP036343.1"/>
</dbReference>